<protein>
    <submittedName>
        <fullName evidence="1">Globin</fullName>
    </submittedName>
</protein>
<reference evidence="1 2" key="1">
    <citation type="submission" date="2019-10" db="EMBL/GenBank/DDBJ databases">
        <authorList>
            <person name="Karimi E."/>
        </authorList>
    </citation>
    <scope>NUCLEOTIDE SEQUENCE [LARGE SCALE GENOMIC DNA]</scope>
    <source>
        <strain evidence="1">Exiguobacterium sp. 9Y</strain>
    </source>
</reference>
<sequence length="58" mass="6937">MIHRLLPIEQQHAFRWIELMEVAIYETLSNRVVAERLMERLRIGALNVLRICEAHQEP</sequence>
<accession>A0A653I2Q4</accession>
<dbReference type="RefSeq" id="WP_236549996.1">
    <property type="nucleotide sequence ID" value="NZ_LR732308.1"/>
</dbReference>
<proteinExistence type="predicted"/>
<dbReference type="EMBL" id="CABWKQ010000003">
    <property type="protein sequence ID" value="VWX33213.1"/>
    <property type="molecule type" value="Genomic_DNA"/>
</dbReference>
<organism evidence="1 2">
    <name type="scientific">Exiguobacterium oxidotolerans</name>
    <dbReference type="NCBI Taxonomy" id="223958"/>
    <lineage>
        <taxon>Bacteria</taxon>
        <taxon>Bacillati</taxon>
        <taxon>Bacillota</taxon>
        <taxon>Bacilli</taxon>
        <taxon>Bacillales</taxon>
        <taxon>Bacillales Family XII. Incertae Sedis</taxon>
        <taxon>Exiguobacterium</taxon>
    </lineage>
</organism>
<evidence type="ECO:0000313" key="1">
    <source>
        <dbReference type="EMBL" id="VWX33213.1"/>
    </source>
</evidence>
<gene>
    <name evidence="1" type="ORF">EXIGUO9Y_110021</name>
</gene>
<keyword evidence="2" id="KW-1185">Reference proteome</keyword>
<dbReference type="AlphaFoldDB" id="A0A653I2Q4"/>
<dbReference type="Proteomes" id="UP000439752">
    <property type="component" value="Unassembled WGS sequence"/>
</dbReference>
<evidence type="ECO:0000313" key="2">
    <source>
        <dbReference type="Proteomes" id="UP000439752"/>
    </source>
</evidence>
<name>A0A653I2Q4_9BACL</name>